<dbReference type="InterPro" id="IPR036259">
    <property type="entry name" value="MFS_trans_sf"/>
</dbReference>
<feature type="transmembrane region" description="Helical" evidence="2">
    <location>
        <begin position="242"/>
        <end position="263"/>
    </location>
</feature>
<comment type="caution">
    <text evidence="3">The sequence shown here is derived from an EMBL/GenBank/DDBJ whole genome shotgun (WGS) entry which is preliminary data.</text>
</comment>
<feature type="compositionally biased region" description="Basic and acidic residues" evidence="1">
    <location>
        <begin position="88"/>
        <end position="99"/>
    </location>
</feature>
<feature type="transmembrane region" description="Helical" evidence="2">
    <location>
        <begin position="218"/>
        <end position="236"/>
    </location>
</feature>
<keyword evidence="4" id="KW-1185">Reference proteome</keyword>
<feature type="compositionally biased region" description="Low complexity" evidence="1">
    <location>
        <begin position="31"/>
        <end position="61"/>
    </location>
</feature>
<organism evidence="3 4">
    <name type="scientific">Nocardioides albertanoniae</name>
    <dbReference type="NCBI Taxonomy" id="1175486"/>
    <lineage>
        <taxon>Bacteria</taxon>
        <taxon>Bacillati</taxon>
        <taxon>Actinomycetota</taxon>
        <taxon>Actinomycetes</taxon>
        <taxon>Propionibacteriales</taxon>
        <taxon>Nocardioidaceae</taxon>
        <taxon>Nocardioides</taxon>
    </lineage>
</organism>
<dbReference type="RefSeq" id="WP_141782403.1">
    <property type="nucleotide sequence ID" value="NZ_VFOV01000001.1"/>
</dbReference>
<sequence length="269" mass="27963">MSNDPADKLAAPSFGFKKKRGGAKPAKAKSEATPSTTQPETAAPAADAAESAPAESTSATAQGEKTQVLEKAAPSTADPVDPDPVVEDAPKKQKAEKAQKAKSAKQPKLAKPKPAKKPRPAKEPKASSTPKAPKQPKDPSQRRLNIGMPSGLSAAVMIGAIVGAFMALAVWFSGTVSQWTRGTSSLGDSGAFVLIAVFALAIVVGGYLLRLASARSPFTISFLGSALVAVLSMLFLTELFNYAWGVIVVVFLTAAAYALAHWVTTNYID</sequence>
<gene>
    <name evidence="3" type="ORF">FB381_4649</name>
</gene>
<reference evidence="3 4" key="1">
    <citation type="submission" date="2019-06" db="EMBL/GenBank/DDBJ databases">
        <title>Sequencing the genomes of 1000 actinobacteria strains.</title>
        <authorList>
            <person name="Klenk H.-P."/>
        </authorList>
    </citation>
    <scope>NUCLEOTIDE SEQUENCE [LARGE SCALE GENOMIC DNA]</scope>
    <source>
        <strain evidence="3 4">DSM 25218</strain>
    </source>
</reference>
<evidence type="ECO:0000256" key="2">
    <source>
        <dbReference type="SAM" id="Phobius"/>
    </source>
</evidence>
<evidence type="ECO:0000313" key="4">
    <source>
        <dbReference type="Proteomes" id="UP000320209"/>
    </source>
</evidence>
<dbReference type="Proteomes" id="UP000320209">
    <property type="component" value="Unassembled WGS sequence"/>
</dbReference>
<feature type="transmembrane region" description="Helical" evidence="2">
    <location>
        <begin position="152"/>
        <end position="172"/>
    </location>
</feature>
<feature type="transmembrane region" description="Helical" evidence="2">
    <location>
        <begin position="192"/>
        <end position="211"/>
    </location>
</feature>
<dbReference type="OrthoDB" id="3782226at2"/>
<keyword evidence="2" id="KW-0472">Membrane</keyword>
<dbReference type="EMBL" id="VFOV01000001">
    <property type="protein sequence ID" value="TQL70709.1"/>
    <property type="molecule type" value="Genomic_DNA"/>
</dbReference>
<evidence type="ECO:0000313" key="3">
    <source>
        <dbReference type="EMBL" id="TQL70709.1"/>
    </source>
</evidence>
<feature type="region of interest" description="Disordered" evidence="1">
    <location>
        <begin position="1"/>
        <end position="145"/>
    </location>
</feature>
<protein>
    <submittedName>
        <fullName evidence="3">Uncharacterized protein</fullName>
    </submittedName>
</protein>
<proteinExistence type="predicted"/>
<feature type="compositionally biased region" description="Basic residues" evidence="1">
    <location>
        <begin position="100"/>
        <end position="119"/>
    </location>
</feature>
<keyword evidence="2" id="KW-1133">Transmembrane helix</keyword>
<dbReference type="SUPFAM" id="SSF103473">
    <property type="entry name" value="MFS general substrate transporter"/>
    <property type="match status" value="1"/>
</dbReference>
<accession>A0A543ADP9</accession>
<name>A0A543ADP9_9ACTN</name>
<evidence type="ECO:0000256" key="1">
    <source>
        <dbReference type="SAM" id="MobiDB-lite"/>
    </source>
</evidence>
<keyword evidence="2" id="KW-0812">Transmembrane</keyword>
<dbReference type="AlphaFoldDB" id="A0A543ADP9"/>